<feature type="domain" description="KIB1-4 beta-propeller" evidence="2">
    <location>
        <begin position="218"/>
        <end position="361"/>
    </location>
</feature>
<gene>
    <name evidence="3" type="ORF">IFM89_030847</name>
</gene>
<dbReference type="Pfam" id="PF03478">
    <property type="entry name" value="Beta-prop_KIB1-4"/>
    <property type="match status" value="1"/>
</dbReference>
<name>A0A835GZ40_9MAGN</name>
<dbReference type="OrthoDB" id="642536at2759"/>
<reference evidence="3 4" key="1">
    <citation type="submission" date="2020-10" db="EMBL/GenBank/DDBJ databases">
        <title>The Coptis chinensis genome and diversification of protoberbering-type alkaloids.</title>
        <authorList>
            <person name="Wang B."/>
            <person name="Shu S."/>
            <person name="Song C."/>
            <person name="Liu Y."/>
        </authorList>
    </citation>
    <scope>NUCLEOTIDE SEQUENCE [LARGE SCALE GENOMIC DNA]</scope>
    <source>
        <strain evidence="3">HL-2020</strain>
        <tissue evidence="3">Leaf</tissue>
    </source>
</reference>
<accession>A0A835GZ40</accession>
<protein>
    <recommendedName>
        <fullName evidence="2">KIB1-4 beta-propeller domain-containing protein</fullName>
    </recommendedName>
</protein>
<dbReference type="InterPro" id="IPR050942">
    <property type="entry name" value="F-box_BR-signaling"/>
</dbReference>
<keyword evidence="4" id="KW-1185">Reference proteome</keyword>
<sequence>MSLHLKLPEVSAEPHGRRESSHSASEIQTVLLLDAGLVFLEMNQLEVMGSSINPNTSSNLCDCNKMVSEPFIPRIAVTPQHMKEILKAMHEDLRHYKTCMLDLIESNSAGNQRKKLEVKGNEAPTIKGNKVPQIKGIKTPYWVGLPELVVDAISRQLPVVSAIFMGAVCESWRRVIIEQVPPTQKRGLSWLMLCGKNDTVKRTSLSILENRVIELELIVPEAFRRCCWGSIQDWLIMVKKFHPQIEIYFLLEPFFKNQTLVAQGVLYKMVLSTSPNEANCVIILLSSGISGYVCWTPGIKVWRQMSLGISMILAMKEDMHAIDFSHLDLSLRFHKAEMLEKPTWDRMRHHFVESCGEVLLVC</sequence>
<dbReference type="Proteomes" id="UP000631114">
    <property type="component" value="Unassembled WGS sequence"/>
</dbReference>
<dbReference type="EMBL" id="JADFTS010000009">
    <property type="protein sequence ID" value="KAF9590099.1"/>
    <property type="molecule type" value="Genomic_DNA"/>
</dbReference>
<organism evidence="3 4">
    <name type="scientific">Coptis chinensis</name>
    <dbReference type="NCBI Taxonomy" id="261450"/>
    <lineage>
        <taxon>Eukaryota</taxon>
        <taxon>Viridiplantae</taxon>
        <taxon>Streptophyta</taxon>
        <taxon>Embryophyta</taxon>
        <taxon>Tracheophyta</taxon>
        <taxon>Spermatophyta</taxon>
        <taxon>Magnoliopsida</taxon>
        <taxon>Ranunculales</taxon>
        <taxon>Ranunculaceae</taxon>
        <taxon>Coptidoideae</taxon>
        <taxon>Coptis</taxon>
    </lineage>
</organism>
<dbReference type="AlphaFoldDB" id="A0A835GZ40"/>
<comment type="caution">
    <text evidence="3">The sequence shown here is derived from an EMBL/GenBank/DDBJ whole genome shotgun (WGS) entry which is preliminary data.</text>
</comment>
<dbReference type="PANTHER" id="PTHR44259">
    <property type="entry name" value="OS07G0183000 PROTEIN-RELATED"/>
    <property type="match status" value="1"/>
</dbReference>
<dbReference type="InterPro" id="IPR005174">
    <property type="entry name" value="KIB1-4_b-propeller"/>
</dbReference>
<evidence type="ECO:0000313" key="3">
    <source>
        <dbReference type="EMBL" id="KAF9590099.1"/>
    </source>
</evidence>
<evidence type="ECO:0000256" key="1">
    <source>
        <dbReference type="SAM" id="MobiDB-lite"/>
    </source>
</evidence>
<feature type="region of interest" description="Disordered" evidence="1">
    <location>
        <begin position="1"/>
        <end position="25"/>
    </location>
</feature>
<evidence type="ECO:0000259" key="2">
    <source>
        <dbReference type="Pfam" id="PF03478"/>
    </source>
</evidence>
<evidence type="ECO:0000313" key="4">
    <source>
        <dbReference type="Proteomes" id="UP000631114"/>
    </source>
</evidence>
<feature type="compositionally biased region" description="Basic and acidic residues" evidence="1">
    <location>
        <begin position="12"/>
        <end position="21"/>
    </location>
</feature>
<proteinExistence type="predicted"/>